<keyword evidence="4" id="KW-1185">Reference proteome</keyword>
<dbReference type="Proteomes" id="UP000077266">
    <property type="component" value="Unassembled WGS sequence"/>
</dbReference>
<protein>
    <recommendedName>
        <fullName evidence="2">DUF6532 domain-containing protein</fullName>
    </recommendedName>
</protein>
<dbReference type="Pfam" id="PF20149">
    <property type="entry name" value="DUF6532"/>
    <property type="match status" value="1"/>
</dbReference>
<proteinExistence type="predicted"/>
<reference evidence="3 4" key="1">
    <citation type="journal article" date="2016" name="Mol. Biol. Evol.">
        <title>Comparative Genomics of Early-Diverging Mushroom-Forming Fungi Provides Insights into the Origins of Lignocellulose Decay Capabilities.</title>
        <authorList>
            <person name="Nagy L.G."/>
            <person name="Riley R."/>
            <person name="Tritt A."/>
            <person name="Adam C."/>
            <person name="Daum C."/>
            <person name="Floudas D."/>
            <person name="Sun H."/>
            <person name="Yadav J.S."/>
            <person name="Pangilinan J."/>
            <person name="Larsson K.H."/>
            <person name="Matsuura K."/>
            <person name="Barry K."/>
            <person name="Labutti K."/>
            <person name="Kuo R."/>
            <person name="Ohm R.A."/>
            <person name="Bhattacharya S.S."/>
            <person name="Shirouzu T."/>
            <person name="Yoshinaga Y."/>
            <person name="Martin F.M."/>
            <person name="Grigoriev I.V."/>
            <person name="Hibbett D.S."/>
        </authorList>
    </citation>
    <scope>NUCLEOTIDE SEQUENCE [LARGE SCALE GENOMIC DNA]</scope>
    <source>
        <strain evidence="3 4">HHB12029</strain>
    </source>
</reference>
<sequence>MEVVHVNHRLRRHRKSNGRDTQSTRKNKSVSKQAAPKGANAGHKGTATSLGNDSEDEDDDAGSKNSDFERTFGTDDDEDGDTSLTHKRLFEGKFLLLYPSDSGSESEQEQARRVAKKRKTVPEVDVSDPVPLRRGQQSTQSNTRPTTPEPTAPEIPCTPYVRVPDPKKKNETLEKLFTPPSQSALQLVKPEWAVFIITQNAYPDESTVAKKVIFARLKRALKKGAAGDANRIGRICDKEYVNVMIRNIFVTGSGVRSHIILIARHLVEHEYNLRHKMINNVPESVDQRRRRVTLLIAGSSFACTNPTAGVGFGERPVIHELLTRAFFTSSSPLYNLGACEEFIEDFKTWPLAMIAFACTAINHCLTEWQTGVFKQSKFTERTSSTIYANILKALKVVSAGGAALPFEQKREAWYRDAWSKTELSSGVDNAPTLDAIILRSRAALLGLPEPEPGTYEDEWDAEQRQSGAIVD</sequence>
<feature type="region of interest" description="Disordered" evidence="1">
    <location>
        <begin position="1"/>
        <end position="84"/>
    </location>
</feature>
<dbReference type="InParanoid" id="A0A165FP47"/>
<feature type="region of interest" description="Disordered" evidence="1">
    <location>
        <begin position="448"/>
        <end position="471"/>
    </location>
</feature>
<evidence type="ECO:0000313" key="4">
    <source>
        <dbReference type="Proteomes" id="UP000077266"/>
    </source>
</evidence>
<evidence type="ECO:0000259" key="2">
    <source>
        <dbReference type="Pfam" id="PF20149"/>
    </source>
</evidence>
<feature type="domain" description="DUF6532" evidence="2">
    <location>
        <begin position="191"/>
        <end position="395"/>
    </location>
</feature>
<name>A0A165FP47_EXIGL</name>
<gene>
    <name evidence="3" type="ORF">EXIGLDRAFT_838613</name>
</gene>
<organism evidence="3 4">
    <name type="scientific">Exidia glandulosa HHB12029</name>
    <dbReference type="NCBI Taxonomy" id="1314781"/>
    <lineage>
        <taxon>Eukaryota</taxon>
        <taxon>Fungi</taxon>
        <taxon>Dikarya</taxon>
        <taxon>Basidiomycota</taxon>
        <taxon>Agaricomycotina</taxon>
        <taxon>Agaricomycetes</taxon>
        <taxon>Auriculariales</taxon>
        <taxon>Exidiaceae</taxon>
        <taxon>Exidia</taxon>
    </lineage>
</organism>
<evidence type="ECO:0000256" key="1">
    <source>
        <dbReference type="SAM" id="MobiDB-lite"/>
    </source>
</evidence>
<dbReference type="EMBL" id="KV426076">
    <property type="protein sequence ID" value="KZV89305.1"/>
    <property type="molecule type" value="Genomic_DNA"/>
</dbReference>
<feature type="compositionally biased region" description="Basic residues" evidence="1">
    <location>
        <begin position="1"/>
        <end position="16"/>
    </location>
</feature>
<feature type="region of interest" description="Disordered" evidence="1">
    <location>
        <begin position="99"/>
        <end position="160"/>
    </location>
</feature>
<dbReference type="AlphaFoldDB" id="A0A165FP47"/>
<dbReference type="InterPro" id="IPR045341">
    <property type="entry name" value="DUF6532"/>
</dbReference>
<evidence type="ECO:0000313" key="3">
    <source>
        <dbReference type="EMBL" id="KZV89305.1"/>
    </source>
</evidence>
<dbReference type="OrthoDB" id="3268768at2759"/>
<accession>A0A165FP47</accession>